<keyword evidence="3" id="KW-0238">DNA-binding</keyword>
<dbReference type="EMBL" id="CP063311">
    <property type="protein sequence ID" value="QOV23278.1"/>
    <property type="molecule type" value="Genomic_DNA"/>
</dbReference>
<evidence type="ECO:0000259" key="5">
    <source>
        <dbReference type="Pfam" id="PF01385"/>
    </source>
</evidence>
<proteinExistence type="inferred from homology"/>
<dbReference type="Pfam" id="PF07282">
    <property type="entry name" value="Cas12f1-like_TNB"/>
    <property type="match status" value="1"/>
</dbReference>
<organism evidence="8 9">
    <name type="scientific">Anabaenopsis elenkinii CCIBt3563</name>
    <dbReference type="NCBI Taxonomy" id="2779889"/>
    <lineage>
        <taxon>Bacteria</taxon>
        <taxon>Bacillati</taxon>
        <taxon>Cyanobacteriota</taxon>
        <taxon>Cyanophyceae</taxon>
        <taxon>Nostocales</taxon>
        <taxon>Nodulariaceae</taxon>
        <taxon>Anabaenopsis</taxon>
    </lineage>
</organism>
<dbReference type="NCBIfam" id="TIGR01766">
    <property type="entry name" value="IS200/IS605 family accessory protein TnpB-like domain"/>
    <property type="match status" value="1"/>
</dbReference>
<dbReference type="RefSeq" id="WP_200987661.1">
    <property type="nucleotide sequence ID" value="NZ_CP063311.1"/>
</dbReference>
<evidence type="ECO:0000313" key="9">
    <source>
        <dbReference type="Proteomes" id="UP000593846"/>
    </source>
</evidence>
<evidence type="ECO:0000256" key="1">
    <source>
        <dbReference type="ARBA" id="ARBA00008761"/>
    </source>
</evidence>
<dbReference type="AlphaFoldDB" id="A0A7S6U6L4"/>
<feature type="domain" description="Probable transposase IS891/IS1136/IS1341" evidence="5">
    <location>
        <begin position="167"/>
        <end position="280"/>
    </location>
</feature>
<dbReference type="EMBL" id="CP063311">
    <property type="protein sequence ID" value="QOV22022.1"/>
    <property type="molecule type" value="Genomic_DNA"/>
</dbReference>
<accession>A0A7S6U6L4</accession>
<gene>
    <name evidence="8" type="ORF">IM676_02780</name>
    <name evidence="7" type="ORF">IM676_15145</name>
</gene>
<dbReference type="GO" id="GO:0003677">
    <property type="term" value="F:DNA binding"/>
    <property type="evidence" value="ECO:0007669"/>
    <property type="project" value="UniProtKB-KW"/>
</dbReference>
<dbReference type="Proteomes" id="UP000593846">
    <property type="component" value="Chromosome"/>
</dbReference>
<evidence type="ECO:0000256" key="2">
    <source>
        <dbReference type="ARBA" id="ARBA00022578"/>
    </source>
</evidence>
<dbReference type="NCBIfam" id="NF040570">
    <property type="entry name" value="guided_TnpB"/>
    <property type="match status" value="1"/>
</dbReference>
<evidence type="ECO:0000259" key="6">
    <source>
        <dbReference type="Pfam" id="PF07282"/>
    </source>
</evidence>
<keyword evidence="4" id="KW-0233">DNA recombination</keyword>
<dbReference type="GO" id="GO:0006310">
    <property type="term" value="P:DNA recombination"/>
    <property type="evidence" value="ECO:0007669"/>
    <property type="project" value="UniProtKB-KW"/>
</dbReference>
<keyword evidence="9" id="KW-1185">Reference proteome</keyword>
<evidence type="ECO:0000256" key="4">
    <source>
        <dbReference type="ARBA" id="ARBA00023172"/>
    </source>
</evidence>
<dbReference type="InterPro" id="IPR001959">
    <property type="entry name" value="Transposase"/>
</dbReference>
<comment type="similarity">
    <text evidence="1">In the C-terminal section; belongs to the transposase 35 family.</text>
</comment>
<dbReference type="Pfam" id="PF01385">
    <property type="entry name" value="OrfB_IS605"/>
    <property type="match status" value="1"/>
</dbReference>
<protein>
    <submittedName>
        <fullName evidence="8">Transposase</fullName>
    </submittedName>
</protein>
<feature type="domain" description="Cas12f1-like TNB" evidence="6">
    <location>
        <begin position="300"/>
        <end position="376"/>
    </location>
</feature>
<sequence>MQLVEKHVIKQGHRFYQEIDQLCFLSKNLYNVGNYLIRQTFINSNESLSYYDIQKQLQSSVDYKALPSKVSQQVLMVLDRNWKSFKEALKSWFENPSRFLGKPKLPKYKHKTNGRNIVIYTKQALSKPALERGVIKPSKTNIELLTKSVNIAQVRIVPKLDHYVIEVVYNKEVEPASIDLNKIAAIDLGLSNLATVTFNQAGIAPLLINGSPLKAMNQFFNKQKANWQSIIGTGTTKRIQKLCTKRHHKVDDYMHKASRFIINKLLELGVGTLVIGKNETWKQEINIGSRNNQNFVQIPHSLFINKLTYKAELIGIKVLVTEESYTSKASFLDLDNIPTYQEGVKHTFSGKRIIRGLYKSADGRMINADVNGSYNIMRKAVPNAFANGIEGIVVCPVKVKLPN</sequence>
<keyword evidence="2" id="KW-0815">Transposition</keyword>
<name>A0A7S6U6L4_9CYAN</name>
<dbReference type="GO" id="GO:0032196">
    <property type="term" value="P:transposition"/>
    <property type="evidence" value="ECO:0007669"/>
    <property type="project" value="UniProtKB-KW"/>
</dbReference>
<dbReference type="KEGG" id="aee:IM676_02780"/>
<evidence type="ECO:0000313" key="8">
    <source>
        <dbReference type="EMBL" id="QOV23278.1"/>
    </source>
</evidence>
<reference evidence="8" key="2">
    <citation type="journal article" date="2021" name="Int. J. Syst. Evol. Microbiol.">
        <title>Phylogenomic analysis of Anabaenopsis elenkinii (Nostocales, Cyanobacteria).</title>
        <authorList>
            <person name="Delbaje E."/>
            <person name="Andreote A.P.D."/>
            <person name="Pellegrinetti T.A."/>
            <person name="Cruz R.B."/>
            <person name="Branco L.H.Z."/>
            <person name="Fiore M.F."/>
        </authorList>
    </citation>
    <scope>NUCLEOTIDE SEQUENCE</scope>
    <source>
        <strain evidence="8">CCIBt3563</strain>
    </source>
</reference>
<evidence type="ECO:0000313" key="7">
    <source>
        <dbReference type="EMBL" id="QOV22022.1"/>
    </source>
</evidence>
<reference evidence="9" key="1">
    <citation type="submission" date="2020-10" db="EMBL/GenBank/DDBJ databases">
        <title>Genome-based taxonomic classification of the species Anabaenopsis elenkinii.</title>
        <authorList>
            <person name="Delbaje E."/>
            <person name="Andreote A.P.D."/>
            <person name="Pellegrinetti T.A."/>
            <person name="Cruz R.B."/>
            <person name="Branco L.H.Z."/>
            <person name="Fiore M.F."/>
        </authorList>
    </citation>
    <scope>NUCLEOTIDE SEQUENCE [LARGE SCALE GENOMIC DNA]</scope>
    <source>
        <strain evidence="9">CCIBt3563</strain>
    </source>
</reference>
<dbReference type="KEGG" id="aee:IM676_15145"/>
<dbReference type="InterPro" id="IPR010095">
    <property type="entry name" value="Cas12f1-like_TNB"/>
</dbReference>
<evidence type="ECO:0000256" key="3">
    <source>
        <dbReference type="ARBA" id="ARBA00023125"/>
    </source>
</evidence>